<dbReference type="Proteomes" id="UP001404845">
    <property type="component" value="Unassembled WGS sequence"/>
</dbReference>
<gene>
    <name evidence="1" type="ORF">PUR21_22645</name>
</gene>
<comment type="caution">
    <text evidence="1">The sequence shown here is derived from an EMBL/GenBank/DDBJ whole genome shotgun (WGS) entry which is preliminary data.</text>
</comment>
<accession>A0ABU9ZG02</accession>
<organism evidence="1 2">
    <name type="scientific">Methylorubrum rhodesianum</name>
    <dbReference type="NCBI Taxonomy" id="29427"/>
    <lineage>
        <taxon>Bacteria</taxon>
        <taxon>Pseudomonadati</taxon>
        <taxon>Pseudomonadota</taxon>
        <taxon>Alphaproteobacteria</taxon>
        <taxon>Hyphomicrobiales</taxon>
        <taxon>Methylobacteriaceae</taxon>
        <taxon>Methylorubrum</taxon>
    </lineage>
</organism>
<protein>
    <submittedName>
        <fullName evidence="1">Uncharacterized protein</fullName>
    </submittedName>
</protein>
<sequence length="325" mass="36592">MAAGSEGKRTLVDAWQDVQKRLAEQQPSQRQGTTRKFAEYAWDKFDAREVASILALPGDSYFAHKDVLYEGFCAWVACPNNVTLPRHGMVLRAALHLDAAEQFGRDRFDGIGQIGDIYIRTNIVGPEFFEEIYYPIGGILRIARSLSRAGYRAKLADESRGVRYAVRVAEIYHHHVEHLLPQKTFGKPSLNTAAGLVSELDLAGDKLPGERAMKDYWSASKQSVALAYSAQSIIIKENLSLLDLIIQGKTTWRAHRQFVPAWFGRARYVAEHVLCRCAETETGASTLQLLPDVPANKFNPPFFTEQQADNIARKFERNKIVNRPK</sequence>
<evidence type="ECO:0000313" key="1">
    <source>
        <dbReference type="EMBL" id="MEN3230393.1"/>
    </source>
</evidence>
<proteinExistence type="predicted"/>
<dbReference type="RefSeq" id="WP_345971775.1">
    <property type="nucleotide sequence ID" value="NZ_JAQYXL010000001.1"/>
</dbReference>
<keyword evidence="2" id="KW-1185">Reference proteome</keyword>
<dbReference type="EMBL" id="JAQYXL010000001">
    <property type="protein sequence ID" value="MEN3230393.1"/>
    <property type="molecule type" value="Genomic_DNA"/>
</dbReference>
<reference evidence="1 2" key="1">
    <citation type="journal article" date="2023" name="PLoS ONE">
        <title>Complete genome assembly of Hawai'i environmental nontuberculous mycobacteria reveals unexpected co-isolation with methylobacteria.</title>
        <authorList>
            <person name="Hendrix J."/>
            <person name="Epperson L.E."/>
            <person name="Tong E.I."/>
            <person name="Chan Y.L."/>
            <person name="Hasan N.A."/>
            <person name="Dawrs S.N."/>
            <person name="Norton G.J."/>
            <person name="Virdi R."/>
            <person name="Crooks J.L."/>
            <person name="Chan E.D."/>
            <person name="Honda J.R."/>
            <person name="Strong M."/>
        </authorList>
    </citation>
    <scope>NUCLEOTIDE SEQUENCE [LARGE SCALE GENOMIC DNA]</scope>
    <source>
        <strain evidence="1 2">NJH_HI01</strain>
    </source>
</reference>
<name>A0ABU9ZG02_9HYPH</name>
<evidence type="ECO:0000313" key="2">
    <source>
        <dbReference type="Proteomes" id="UP001404845"/>
    </source>
</evidence>